<dbReference type="Proteomes" id="UP000002518">
    <property type="component" value="Chromosome"/>
</dbReference>
<dbReference type="eggNOG" id="arCOG15017">
    <property type="taxonomic scope" value="Archaea"/>
</dbReference>
<dbReference type="PIR" id="F72743">
    <property type="entry name" value="F72743"/>
</dbReference>
<protein>
    <submittedName>
        <fullName evidence="1">Uncharacterized protein</fullName>
    </submittedName>
</protein>
<dbReference type="KEGG" id="ape:APE_0477.1"/>
<organism evidence="1 2">
    <name type="scientific">Aeropyrum pernix (strain ATCC 700893 / DSM 11879 / JCM 9820 / NBRC 100138 / K1)</name>
    <dbReference type="NCBI Taxonomy" id="272557"/>
    <lineage>
        <taxon>Archaea</taxon>
        <taxon>Thermoproteota</taxon>
        <taxon>Thermoprotei</taxon>
        <taxon>Desulfurococcales</taxon>
        <taxon>Desulfurococcaceae</taxon>
        <taxon>Aeropyrum</taxon>
    </lineage>
</organism>
<dbReference type="EMBL" id="BA000002">
    <property type="protein sequence ID" value="BAA79442.2"/>
    <property type="molecule type" value="Genomic_DNA"/>
</dbReference>
<name>Q9YEV4_AERPE</name>
<gene>
    <name evidence="1" type="ordered locus">APE_0477.1</name>
</gene>
<accession>Q9YEV4</accession>
<sequence>MRVGRGGVDSVPPMHPVVEGRVGRDIESVAMHARSLAALISGSRAALDGIVRVTLDWEGARVVMVARRGEVLAIALFEGGDEGAAGGYTRLSASEASEAV</sequence>
<evidence type="ECO:0000313" key="1">
    <source>
        <dbReference type="EMBL" id="BAA79442.2"/>
    </source>
</evidence>
<keyword evidence="2" id="KW-1185">Reference proteome</keyword>
<proteinExistence type="predicted"/>
<evidence type="ECO:0000313" key="2">
    <source>
        <dbReference type="Proteomes" id="UP000002518"/>
    </source>
</evidence>
<dbReference type="EnsemblBacteria" id="BAA79442">
    <property type="protein sequence ID" value="BAA79442"/>
    <property type="gene ID" value="APE_0477.1"/>
</dbReference>
<dbReference type="AlphaFoldDB" id="Q9YEV4"/>
<reference evidence="1 2" key="1">
    <citation type="journal article" date="1999" name="DNA Res.">
        <title>Complete genome sequence of an aerobic hyper-thermophilic crenarchaeon, Aeropyrum pernix K1.</title>
        <authorList>
            <person name="Kawarabayasi Y."/>
            <person name="Hino Y."/>
            <person name="Horikawa H."/>
            <person name="Yamazaki S."/>
            <person name="Haikawa Y."/>
            <person name="Jin-no K."/>
            <person name="Takahashi M."/>
            <person name="Sekine M."/>
            <person name="Baba S."/>
            <person name="Ankai A."/>
            <person name="Kosugi H."/>
            <person name="Hosoyama A."/>
            <person name="Fukui S."/>
            <person name="Nagai Y."/>
            <person name="Nishijima K."/>
            <person name="Nakazawa H."/>
            <person name="Takamiya M."/>
            <person name="Masuda S."/>
            <person name="Funahashi T."/>
            <person name="Tanaka T."/>
            <person name="Kudoh Y."/>
            <person name="Yamazaki J."/>
            <person name="Kushida N."/>
            <person name="Oguchi A."/>
            <person name="Aoki K."/>
            <person name="Kubota K."/>
            <person name="Nakamura Y."/>
            <person name="Nomura N."/>
            <person name="Sako Y."/>
            <person name="Kikuchi H."/>
        </authorList>
    </citation>
    <scope>NUCLEOTIDE SEQUENCE [LARGE SCALE GENOMIC DNA]</scope>
    <source>
        <strain evidence="2">ATCC 700893 / DSM 11879 / JCM 9820 / NBRC 100138 / K1</strain>
    </source>
</reference>